<evidence type="ECO:0000256" key="1">
    <source>
        <dbReference type="ARBA" id="ARBA00010641"/>
    </source>
</evidence>
<dbReference type="NCBIfam" id="TIGR02937">
    <property type="entry name" value="sigma70-ECF"/>
    <property type="match status" value="1"/>
</dbReference>
<evidence type="ECO:0000256" key="4">
    <source>
        <dbReference type="ARBA" id="ARBA00023125"/>
    </source>
</evidence>
<dbReference type="Proteomes" id="UP000008710">
    <property type="component" value="Chromosome"/>
</dbReference>
<dbReference type="Gene3D" id="1.10.1740.10">
    <property type="match status" value="1"/>
</dbReference>
<accession>Q0S3B7</accession>
<dbReference type="SUPFAM" id="SSF88946">
    <property type="entry name" value="Sigma2 domain of RNA polymerase sigma factors"/>
    <property type="match status" value="1"/>
</dbReference>
<evidence type="ECO:0000256" key="3">
    <source>
        <dbReference type="ARBA" id="ARBA00023082"/>
    </source>
</evidence>
<dbReference type="InterPro" id="IPR039425">
    <property type="entry name" value="RNA_pol_sigma-70-like"/>
</dbReference>
<proteinExistence type="inferred from homology"/>
<dbReference type="EMBL" id="CP000431">
    <property type="protein sequence ID" value="ABG97969.1"/>
    <property type="molecule type" value="Genomic_DNA"/>
</dbReference>
<evidence type="ECO:0000313" key="8">
    <source>
        <dbReference type="EMBL" id="ABG97969.1"/>
    </source>
</evidence>
<dbReference type="CDD" id="cd06171">
    <property type="entry name" value="Sigma70_r4"/>
    <property type="match status" value="1"/>
</dbReference>
<name>Q0S3B7_RHOJR</name>
<protein>
    <submittedName>
        <fullName evidence="8">Sigma factor, sigma 70 type, group 4 (ECF)</fullName>
    </submittedName>
</protein>
<dbReference type="Gene3D" id="1.10.10.10">
    <property type="entry name" value="Winged helix-like DNA-binding domain superfamily/Winged helix DNA-binding domain"/>
    <property type="match status" value="1"/>
</dbReference>
<gene>
    <name evidence="8" type="ordered locus">RHA1_ro06192</name>
</gene>
<evidence type="ECO:0000256" key="5">
    <source>
        <dbReference type="ARBA" id="ARBA00023163"/>
    </source>
</evidence>
<dbReference type="RefSeq" id="WP_011598177.1">
    <property type="nucleotide sequence ID" value="NC_008268.1"/>
</dbReference>
<organism evidence="8 9">
    <name type="scientific">Rhodococcus jostii (strain RHA1)</name>
    <dbReference type="NCBI Taxonomy" id="101510"/>
    <lineage>
        <taxon>Bacteria</taxon>
        <taxon>Bacillati</taxon>
        <taxon>Actinomycetota</taxon>
        <taxon>Actinomycetes</taxon>
        <taxon>Mycobacteriales</taxon>
        <taxon>Nocardiaceae</taxon>
        <taxon>Rhodococcus</taxon>
    </lineage>
</organism>
<dbReference type="InterPro" id="IPR014284">
    <property type="entry name" value="RNA_pol_sigma-70_dom"/>
</dbReference>
<dbReference type="Pfam" id="PF08281">
    <property type="entry name" value="Sigma70_r4_2"/>
    <property type="match status" value="1"/>
</dbReference>
<dbReference type="GO" id="GO:0016987">
    <property type="term" value="F:sigma factor activity"/>
    <property type="evidence" value="ECO:0007669"/>
    <property type="project" value="UniProtKB-KW"/>
</dbReference>
<reference evidence="9" key="1">
    <citation type="journal article" date="2006" name="Proc. Natl. Acad. Sci. U.S.A.">
        <title>The complete genome of Rhodococcus sp. RHA1 provides insights into a catabolic powerhouse.</title>
        <authorList>
            <person name="McLeod M.P."/>
            <person name="Warren R.L."/>
            <person name="Hsiao W.W.L."/>
            <person name="Araki N."/>
            <person name="Myhre M."/>
            <person name="Fernandes C."/>
            <person name="Miyazawa D."/>
            <person name="Wong W."/>
            <person name="Lillquist A.L."/>
            <person name="Wang D."/>
            <person name="Dosanjh M."/>
            <person name="Hara H."/>
            <person name="Petrescu A."/>
            <person name="Morin R.D."/>
            <person name="Yang G."/>
            <person name="Stott J.M."/>
            <person name="Schein J.E."/>
            <person name="Shin H."/>
            <person name="Smailus D."/>
            <person name="Siddiqui A.S."/>
            <person name="Marra M.A."/>
            <person name="Jones S.J.M."/>
            <person name="Holt R."/>
            <person name="Brinkman F.S.L."/>
            <person name="Miyauchi K."/>
            <person name="Fukuda M."/>
            <person name="Davies J.E."/>
            <person name="Mohn W.W."/>
            <person name="Eltis L.D."/>
        </authorList>
    </citation>
    <scope>NUCLEOTIDE SEQUENCE [LARGE SCALE GENOMIC DNA]</scope>
    <source>
        <strain evidence="9">RHA1</strain>
    </source>
</reference>
<dbReference type="NCBIfam" id="NF007228">
    <property type="entry name" value="PRK09646.1"/>
    <property type="match status" value="1"/>
</dbReference>
<comment type="similarity">
    <text evidence="1">Belongs to the sigma-70 factor family. ECF subfamily.</text>
</comment>
<dbReference type="eggNOG" id="COG1595">
    <property type="taxonomic scope" value="Bacteria"/>
</dbReference>
<dbReference type="AlphaFoldDB" id="Q0S3B7"/>
<dbReference type="InterPro" id="IPR013249">
    <property type="entry name" value="RNA_pol_sigma70_r4_t2"/>
</dbReference>
<dbReference type="PANTHER" id="PTHR43133">
    <property type="entry name" value="RNA POLYMERASE ECF-TYPE SIGMA FACTO"/>
    <property type="match status" value="1"/>
</dbReference>
<keyword evidence="2" id="KW-0805">Transcription regulation</keyword>
<evidence type="ECO:0000259" key="7">
    <source>
        <dbReference type="Pfam" id="PF08281"/>
    </source>
</evidence>
<dbReference type="Pfam" id="PF04542">
    <property type="entry name" value="Sigma70_r2"/>
    <property type="match status" value="1"/>
</dbReference>
<dbReference type="KEGG" id="rha:RHA1_ro06192"/>
<dbReference type="GO" id="GO:0006352">
    <property type="term" value="P:DNA-templated transcription initiation"/>
    <property type="evidence" value="ECO:0007669"/>
    <property type="project" value="InterPro"/>
</dbReference>
<feature type="domain" description="RNA polymerase sigma-70 region 2" evidence="6">
    <location>
        <begin position="69"/>
        <end position="136"/>
    </location>
</feature>
<dbReference type="InterPro" id="IPR036388">
    <property type="entry name" value="WH-like_DNA-bd_sf"/>
</dbReference>
<evidence type="ECO:0000259" key="6">
    <source>
        <dbReference type="Pfam" id="PF04542"/>
    </source>
</evidence>
<feature type="domain" description="RNA polymerase sigma factor 70 region 4 type 2" evidence="7">
    <location>
        <begin position="168"/>
        <end position="220"/>
    </location>
</feature>
<dbReference type="GO" id="GO:0003677">
    <property type="term" value="F:DNA binding"/>
    <property type="evidence" value="ECO:0007669"/>
    <property type="project" value="UniProtKB-KW"/>
</dbReference>
<evidence type="ECO:0000313" key="9">
    <source>
        <dbReference type="Proteomes" id="UP000008710"/>
    </source>
</evidence>
<keyword evidence="4" id="KW-0238">DNA-binding</keyword>
<dbReference type="InterPro" id="IPR013325">
    <property type="entry name" value="RNA_pol_sigma_r2"/>
</dbReference>
<evidence type="ECO:0000256" key="2">
    <source>
        <dbReference type="ARBA" id="ARBA00023015"/>
    </source>
</evidence>
<keyword evidence="5" id="KW-0804">Transcription</keyword>
<dbReference type="InterPro" id="IPR007627">
    <property type="entry name" value="RNA_pol_sigma70_r2"/>
</dbReference>
<dbReference type="InterPro" id="IPR013324">
    <property type="entry name" value="RNA_pol_sigma_r3/r4-like"/>
</dbReference>
<keyword evidence="3" id="KW-0731">Sigma factor</keyword>
<dbReference type="HOGENOM" id="CLU_047691_9_3_11"/>
<dbReference type="SUPFAM" id="SSF88659">
    <property type="entry name" value="Sigma3 and sigma4 domains of RNA polymerase sigma factors"/>
    <property type="match status" value="1"/>
</dbReference>
<sequence>MDVHATVVLDEARRLPVTNPEGNTPAEDVCSADAAGAHRARTTESTESTELHDTMARVANGDADAFAELYDRTSARVHGMVLRVLRDPGYAEETTQEVFLQAWRTASNFDPARGSVLSWLMTLAHRRAVDRVRSEQAGTDREALYETTNIAGPFDHVTEEVTRRLEHQSVLACLDSLTDTQRESVAMAYYDGRTYREVASQLGVALSTVKTRIRDGLTRLRGCLGGL</sequence>
<dbReference type="PANTHER" id="PTHR43133:SF66">
    <property type="entry name" value="ECF RNA POLYMERASE SIGMA FACTOR SIGK"/>
    <property type="match status" value="1"/>
</dbReference>